<dbReference type="Proteomes" id="UP000295444">
    <property type="component" value="Unassembled WGS sequence"/>
</dbReference>
<name>A0A4R6S339_LABRH</name>
<dbReference type="OrthoDB" id="3383178at2"/>
<evidence type="ECO:0000313" key="1">
    <source>
        <dbReference type="EMBL" id="TDP94001.1"/>
    </source>
</evidence>
<dbReference type="EMBL" id="SNXZ01000006">
    <property type="protein sequence ID" value="TDP94001.1"/>
    <property type="molecule type" value="Genomic_DNA"/>
</dbReference>
<sequence>MTDKTDVWQEWLANQDRWNGDYWYRGVYAAWHCTVDATPNGRTGEAHLWAREGGGFFLSTNPHHDALAFEDADEVRAFAAWLEQRCCRDKYPDMEAWERQQHEWFKEDLDNWTSG</sequence>
<proteinExistence type="predicted"/>
<keyword evidence="2" id="KW-1185">Reference proteome</keyword>
<protein>
    <submittedName>
        <fullName evidence="1">Uncharacterized protein</fullName>
    </submittedName>
</protein>
<dbReference type="RefSeq" id="WP_133852975.1">
    <property type="nucleotide sequence ID" value="NZ_SNXZ01000006.1"/>
</dbReference>
<accession>A0A4R6S339</accession>
<evidence type="ECO:0000313" key="2">
    <source>
        <dbReference type="Proteomes" id="UP000295444"/>
    </source>
</evidence>
<comment type="caution">
    <text evidence="1">The sequence shown here is derived from an EMBL/GenBank/DDBJ whole genome shotgun (WGS) entry which is preliminary data.</text>
</comment>
<gene>
    <name evidence="1" type="ORF">EV186_106395</name>
</gene>
<reference evidence="1 2" key="1">
    <citation type="submission" date="2019-03" db="EMBL/GenBank/DDBJ databases">
        <title>Genomic Encyclopedia of Type Strains, Phase IV (KMG-IV): sequencing the most valuable type-strain genomes for metagenomic binning, comparative biology and taxonomic classification.</title>
        <authorList>
            <person name="Goeker M."/>
        </authorList>
    </citation>
    <scope>NUCLEOTIDE SEQUENCE [LARGE SCALE GENOMIC DNA]</scope>
    <source>
        <strain evidence="1 2">DSM 45361</strain>
    </source>
</reference>
<organism evidence="1 2">
    <name type="scientific">Labedaea rhizosphaerae</name>
    <dbReference type="NCBI Taxonomy" id="598644"/>
    <lineage>
        <taxon>Bacteria</taxon>
        <taxon>Bacillati</taxon>
        <taxon>Actinomycetota</taxon>
        <taxon>Actinomycetes</taxon>
        <taxon>Pseudonocardiales</taxon>
        <taxon>Pseudonocardiaceae</taxon>
        <taxon>Labedaea</taxon>
    </lineage>
</organism>
<dbReference type="AlphaFoldDB" id="A0A4R6S339"/>